<feature type="region of interest" description="Disordered" evidence="1">
    <location>
        <begin position="266"/>
        <end position="485"/>
    </location>
</feature>
<feature type="compositionally biased region" description="Pro residues" evidence="1">
    <location>
        <begin position="451"/>
        <end position="477"/>
    </location>
</feature>
<feature type="compositionally biased region" description="Low complexity" evidence="1">
    <location>
        <begin position="503"/>
        <end position="516"/>
    </location>
</feature>
<feature type="compositionally biased region" description="Basic and acidic residues" evidence="1">
    <location>
        <begin position="266"/>
        <end position="282"/>
    </location>
</feature>
<gene>
    <name evidence="2" type="ORF">D9613_004559</name>
</gene>
<evidence type="ECO:0000313" key="3">
    <source>
        <dbReference type="Proteomes" id="UP000521872"/>
    </source>
</evidence>
<feature type="compositionally biased region" description="Basic residues" evidence="1">
    <location>
        <begin position="517"/>
        <end position="527"/>
    </location>
</feature>
<dbReference type="Gene3D" id="1.20.930.20">
    <property type="entry name" value="Adaptor protein Cbl, N-terminal domain"/>
    <property type="match status" value="1"/>
</dbReference>
<dbReference type="InterPro" id="IPR036537">
    <property type="entry name" value="Adaptor_Cbl_N_dom_sf"/>
</dbReference>
<comment type="caution">
    <text evidence="2">The sequence shown here is derived from an EMBL/GenBank/DDBJ whole genome shotgun (WGS) entry which is preliminary data.</text>
</comment>
<feature type="region of interest" description="Disordered" evidence="1">
    <location>
        <begin position="503"/>
        <end position="527"/>
    </location>
</feature>
<dbReference type="InterPro" id="IPR059179">
    <property type="entry name" value="MLKL-like_MCAfunc"/>
</dbReference>
<feature type="compositionally biased region" description="Acidic residues" evidence="1">
    <location>
        <begin position="356"/>
        <end position="366"/>
    </location>
</feature>
<keyword evidence="3" id="KW-1185">Reference proteome</keyword>
<evidence type="ECO:0000313" key="2">
    <source>
        <dbReference type="EMBL" id="KAF4611968.1"/>
    </source>
</evidence>
<sequence>MSSKRVQKTDSTKANWFETSVNGGVLLLGVLQDAAGLAPVPYLKQAAGVTLKIIEAVQQLKDNKADFRRLAQDATELIATIFDRYKNSPDKASWPPPEIAQIISELLGTLTDILHFVEKKVHKKSFFQRFINNKADGRKVKEYRERLQAAVEKFQSILKIASHLNLNESVALILKKLNQQEQQAGSHPTPFEEASEVQSKIEADRRRKEEMEAKAAEERHRKEIEAKQREVAASFESIRRAEAKAQEYQKGHDEIQRLRAESELLRHQQAMDRQQAELDEQRGQCTAEEEARKEYAGRGLSSTTPIRADSAVSGSTNADSDPVVLDQAYKRYEGTEKSYLSKPEPARKGKKSKVEDYDEEGSDELVNDSSEIPSTDKEERERRRRQDEQRRRLEKKAASKKIGPAGQTANSSTSPSLPTASTPQSQHHPFQQPPVLPYSPPPSRPSSYPNPVSPPPVSLPPPGPYPYAPTPPVPPFLPHGGYFSPPPGTLMYNSGNYSNNIISNVGNDNSRTVITPRPRRATRRTRS</sequence>
<feature type="compositionally biased region" description="Low complexity" evidence="1">
    <location>
        <begin position="411"/>
        <end position="430"/>
    </location>
</feature>
<dbReference type="GO" id="GO:0007166">
    <property type="term" value="P:cell surface receptor signaling pathway"/>
    <property type="evidence" value="ECO:0007669"/>
    <property type="project" value="InterPro"/>
</dbReference>
<feature type="compositionally biased region" description="Basic and acidic residues" evidence="1">
    <location>
        <begin position="344"/>
        <end position="355"/>
    </location>
</feature>
<dbReference type="Proteomes" id="UP000521872">
    <property type="component" value="Unassembled WGS sequence"/>
</dbReference>
<feature type="compositionally biased region" description="Basic and acidic residues" evidence="1">
    <location>
        <begin position="374"/>
        <end position="397"/>
    </location>
</feature>
<organism evidence="2 3">
    <name type="scientific">Agrocybe pediades</name>
    <dbReference type="NCBI Taxonomy" id="84607"/>
    <lineage>
        <taxon>Eukaryota</taxon>
        <taxon>Fungi</taxon>
        <taxon>Dikarya</taxon>
        <taxon>Basidiomycota</taxon>
        <taxon>Agaricomycotina</taxon>
        <taxon>Agaricomycetes</taxon>
        <taxon>Agaricomycetidae</taxon>
        <taxon>Agaricales</taxon>
        <taxon>Agaricineae</taxon>
        <taxon>Strophariaceae</taxon>
        <taxon>Agrocybe</taxon>
    </lineage>
</organism>
<feature type="region of interest" description="Disordered" evidence="1">
    <location>
        <begin position="181"/>
        <end position="205"/>
    </location>
</feature>
<name>A0A8H4VJD1_9AGAR</name>
<accession>A0A8H4VJD1</accession>
<proteinExistence type="predicted"/>
<feature type="compositionally biased region" description="Pro residues" evidence="1">
    <location>
        <begin position="431"/>
        <end position="444"/>
    </location>
</feature>
<reference evidence="2 3" key="1">
    <citation type="submission" date="2019-12" db="EMBL/GenBank/DDBJ databases">
        <authorList>
            <person name="Floudas D."/>
            <person name="Bentzer J."/>
            <person name="Ahren D."/>
            <person name="Johansson T."/>
            <person name="Persson P."/>
            <person name="Tunlid A."/>
        </authorList>
    </citation>
    <scope>NUCLEOTIDE SEQUENCE [LARGE SCALE GENOMIC DNA]</scope>
    <source>
        <strain evidence="2 3">CBS 102.39</strain>
    </source>
</reference>
<dbReference type="EMBL" id="JAACJL010000057">
    <property type="protein sequence ID" value="KAF4611968.1"/>
    <property type="molecule type" value="Genomic_DNA"/>
</dbReference>
<protein>
    <submittedName>
        <fullName evidence="2">Uncharacterized protein</fullName>
    </submittedName>
</protein>
<dbReference type="AlphaFoldDB" id="A0A8H4VJD1"/>
<evidence type="ECO:0000256" key="1">
    <source>
        <dbReference type="SAM" id="MobiDB-lite"/>
    </source>
</evidence>
<dbReference type="CDD" id="cd21037">
    <property type="entry name" value="MLKL_NTD"/>
    <property type="match status" value="1"/>
</dbReference>